<dbReference type="GO" id="GO:0022625">
    <property type="term" value="C:cytosolic large ribosomal subunit"/>
    <property type="evidence" value="ECO:0007669"/>
    <property type="project" value="TreeGrafter"/>
</dbReference>
<dbReference type="EMBL" id="JADFTS010000006">
    <property type="protein sequence ID" value="KAF9600882.1"/>
    <property type="molecule type" value="Genomic_DNA"/>
</dbReference>
<protein>
    <recommendedName>
        <fullName evidence="4">Large ribosomal subunit protein uL6 alpha-beta domain-containing protein</fullName>
    </recommendedName>
</protein>
<accession>A0A835HMB0</accession>
<comment type="caution">
    <text evidence="5">The sequence shown here is derived from an EMBL/GenBank/DDBJ whole genome shotgun (WGS) entry which is preliminary data.</text>
</comment>
<dbReference type="FunFam" id="3.90.930.12:FF:000004">
    <property type="entry name" value="60S ribosomal protein L9"/>
    <property type="match status" value="1"/>
</dbReference>
<keyword evidence="3" id="KW-0687">Ribonucleoprotein</keyword>
<dbReference type="InterPro" id="IPR000702">
    <property type="entry name" value="Ribosomal_uL6-like"/>
</dbReference>
<reference evidence="5 6" key="1">
    <citation type="submission" date="2020-10" db="EMBL/GenBank/DDBJ databases">
        <title>The Coptis chinensis genome and diversification of protoberbering-type alkaloids.</title>
        <authorList>
            <person name="Wang B."/>
            <person name="Shu S."/>
            <person name="Song C."/>
            <person name="Liu Y."/>
        </authorList>
    </citation>
    <scope>NUCLEOTIDE SEQUENCE [LARGE SCALE GENOMIC DNA]</scope>
    <source>
        <strain evidence="5">HL-2020</strain>
        <tissue evidence="5">Leaf</tissue>
    </source>
</reference>
<keyword evidence="6" id="KW-1185">Reference proteome</keyword>
<dbReference type="GO" id="GO:0019843">
    <property type="term" value="F:rRNA binding"/>
    <property type="evidence" value="ECO:0007669"/>
    <property type="project" value="InterPro"/>
</dbReference>
<dbReference type="Proteomes" id="UP000631114">
    <property type="component" value="Unassembled WGS sequence"/>
</dbReference>
<gene>
    <name evidence="5" type="ORF">IFM89_013789</name>
</gene>
<dbReference type="PANTHER" id="PTHR11655:SF16">
    <property type="entry name" value="60S RIBOSOMAL PROTEIN L9"/>
    <property type="match status" value="1"/>
</dbReference>
<proteinExistence type="inferred from homology"/>
<sequence length="194" mass="21877">MKTILSSETMDIPDGVKIKVNAKMITVEGPKGKLVRNFKHLNLDFQLIKNRENGKRQLKVDSWFGSRKTSASIRTALSHVGNLINGVTKGYRYKMRFVYAHFPINASISGDAKGIEIRNFLGEKRVRKVDMLDGVTILRSEKVKDELILDGNDIELVSRSAALINQKCHVKNKDIRKFLDGIYVSEKGTVATEE</sequence>
<feature type="domain" description="Large ribosomal subunit protein uL6 alpha-beta" evidence="4">
    <location>
        <begin position="102"/>
        <end position="181"/>
    </location>
</feature>
<dbReference type="SUPFAM" id="SSF56053">
    <property type="entry name" value="Ribosomal protein L6"/>
    <property type="match status" value="2"/>
</dbReference>
<dbReference type="Pfam" id="PF00347">
    <property type="entry name" value="Ribosomal_L6"/>
    <property type="match status" value="2"/>
</dbReference>
<name>A0A835HMB0_9MAGN</name>
<dbReference type="PANTHER" id="PTHR11655">
    <property type="entry name" value="60S/50S RIBOSOMAL PROTEIN L6/L9"/>
    <property type="match status" value="1"/>
</dbReference>
<evidence type="ECO:0000259" key="4">
    <source>
        <dbReference type="Pfam" id="PF00347"/>
    </source>
</evidence>
<comment type="similarity">
    <text evidence="1">Belongs to the universal ribosomal protein uL6 family.</text>
</comment>
<dbReference type="InterPro" id="IPR020040">
    <property type="entry name" value="Ribosomal_uL6_a/b-dom"/>
</dbReference>
<dbReference type="FunFam" id="3.90.930.12:FF:000003">
    <property type="entry name" value="60S ribosomal protein L9"/>
    <property type="match status" value="1"/>
</dbReference>
<evidence type="ECO:0000256" key="2">
    <source>
        <dbReference type="ARBA" id="ARBA00022980"/>
    </source>
</evidence>
<feature type="domain" description="Large ribosomal subunit protein uL6 alpha-beta" evidence="4">
    <location>
        <begin position="12"/>
        <end position="90"/>
    </location>
</feature>
<evidence type="ECO:0000313" key="5">
    <source>
        <dbReference type="EMBL" id="KAF9600882.1"/>
    </source>
</evidence>
<organism evidence="5 6">
    <name type="scientific">Coptis chinensis</name>
    <dbReference type="NCBI Taxonomy" id="261450"/>
    <lineage>
        <taxon>Eukaryota</taxon>
        <taxon>Viridiplantae</taxon>
        <taxon>Streptophyta</taxon>
        <taxon>Embryophyta</taxon>
        <taxon>Tracheophyta</taxon>
        <taxon>Spermatophyta</taxon>
        <taxon>Magnoliopsida</taxon>
        <taxon>Ranunculales</taxon>
        <taxon>Ranunculaceae</taxon>
        <taxon>Coptidoideae</taxon>
        <taxon>Coptis</taxon>
    </lineage>
</organism>
<dbReference type="OrthoDB" id="10252633at2759"/>
<evidence type="ECO:0000256" key="1">
    <source>
        <dbReference type="ARBA" id="ARBA00009356"/>
    </source>
</evidence>
<keyword evidence="2" id="KW-0689">Ribosomal protein</keyword>
<dbReference type="PROSITE" id="PS00700">
    <property type="entry name" value="RIBOSOMAL_L6_2"/>
    <property type="match status" value="1"/>
</dbReference>
<dbReference type="InterPro" id="IPR036789">
    <property type="entry name" value="Ribosomal_uL6-like_a/b-dom_sf"/>
</dbReference>
<dbReference type="InterPro" id="IPR002359">
    <property type="entry name" value="Ribosomal_uL6_CS2"/>
</dbReference>
<dbReference type="GO" id="GO:0002181">
    <property type="term" value="P:cytoplasmic translation"/>
    <property type="evidence" value="ECO:0007669"/>
    <property type="project" value="TreeGrafter"/>
</dbReference>
<dbReference type="PIRSF" id="PIRSF002162">
    <property type="entry name" value="Ribosomal_L6"/>
    <property type="match status" value="1"/>
</dbReference>
<dbReference type="AlphaFoldDB" id="A0A835HMB0"/>
<evidence type="ECO:0000256" key="3">
    <source>
        <dbReference type="ARBA" id="ARBA00023274"/>
    </source>
</evidence>
<dbReference type="Gene3D" id="3.90.930.12">
    <property type="entry name" value="Ribosomal protein L6, alpha-beta domain"/>
    <property type="match status" value="2"/>
</dbReference>
<dbReference type="GO" id="GO:0003735">
    <property type="term" value="F:structural constituent of ribosome"/>
    <property type="evidence" value="ECO:0007669"/>
    <property type="project" value="InterPro"/>
</dbReference>
<evidence type="ECO:0000313" key="6">
    <source>
        <dbReference type="Proteomes" id="UP000631114"/>
    </source>
</evidence>